<gene>
    <name evidence="2" type="ORF">PECAL_1P10840</name>
</gene>
<organism evidence="2 3">
    <name type="scientific">Pelagomonas calceolata</name>
    <dbReference type="NCBI Taxonomy" id="35677"/>
    <lineage>
        <taxon>Eukaryota</taxon>
        <taxon>Sar</taxon>
        <taxon>Stramenopiles</taxon>
        <taxon>Ochrophyta</taxon>
        <taxon>Pelagophyceae</taxon>
        <taxon>Pelagomonadales</taxon>
        <taxon>Pelagomonadaceae</taxon>
        <taxon>Pelagomonas</taxon>
    </lineage>
</organism>
<comment type="caution">
    <text evidence="2">The sequence shown here is derived from an EMBL/GenBank/DDBJ whole genome shotgun (WGS) entry which is preliminary data.</text>
</comment>
<reference evidence="2" key="1">
    <citation type="submission" date="2021-11" db="EMBL/GenBank/DDBJ databases">
        <authorList>
            <consortium name="Genoscope - CEA"/>
            <person name="William W."/>
        </authorList>
    </citation>
    <scope>NUCLEOTIDE SEQUENCE</scope>
</reference>
<evidence type="ECO:0000256" key="1">
    <source>
        <dbReference type="SAM" id="Phobius"/>
    </source>
</evidence>
<keyword evidence="1" id="KW-1133">Transmembrane helix</keyword>
<evidence type="ECO:0000313" key="2">
    <source>
        <dbReference type="EMBL" id="CAH0364706.1"/>
    </source>
</evidence>
<feature type="transmembrane region" description="Helical" evidence="1">
    <location>
        <begin position="36"/>
        <end position="57"/>
    </location>
</feature>
<keyword evidence="3" id="KW-1185">Reference proteome</keyword>
<evidence type="ECO:0000313" key="3">
    <source>
        <dbReference type="Proteomes" id="UP000789595"/>
    </source>
</evidence>
<dbReference type="AlphaFoldDB" id="A0A8J2WWW6"/>
<sequence length="322" mass="34064">MNPSAKPDMECGCCPGGCDECCDCCFVRQNHIFFSICLPILCVVWIILFVVFAAVYFPVGMILIFYIAGPVTIVTSITACCCLCFCQKRQDEQAPKPTVRSVQYVQQQQPVAQPTVHYVQPTPQQYAPQRYQPVSHAVVVQPQQYQPQPPPPPIVRMPQPAPPPPPQYVAAEATVVEAAPEGANVIEMAPVAVWQGKSGWDAAGLVAALRAAPPGHKAPAVISHCMRHTDQPQPLPGDLALVFDSLALATDAVEVADALAKNVDLTAEAAAAAVNAAPSLARADVANKFASSLSGAAKAQLVASVPGLSPRAPSKGGGFEYF</sequence>
<keyword evidence="1" id="KW-0812">Transmembrane</keyword>
<feature type="transmembrane region" description="Helical" evidence="1">
    <location>
        <begin position="63"/>
        <end position="86"/>
    </location>
</feature>
<protein>
    <submittedName>
        <fullName evidence="2">Uncharacterized protein</fullName>
    </submittedName>
</protein>
<dbReference type="EMBL" id="CAKKNE010000001">
    <property type="protein sequence ID" value="CAH0364706.1"/>
    <property type="molecule type" value="Genomic_DNA"/>
</dbReference>
<keyword evidence="1" id="KW-0472">Membrane</keyword>
<dbReference type="Proteomes" id="UP000789595">
    <property type="component" value="Unassembled WGS sequence"/>
</dbReference>
<proteinExistence type="predicted"/>
<accession>A0A8J2WWW6</accession>
<name>A0A8J2WWW6_9STRA</name>